<dbReference type="EMBL" id="CP022572">
    <property type="protein sequence ID" value="AZU61049.1"/>
    <property type="molecule type" value="Genomic_DNA"/>
</dbReference>
<sequence length="122" mass="13260">MGFEPLNLASRGGNSLTIDKFRRIRLSSSALKALALTNFTPVVVSVDVENKRVGIVKQELAKIPNASVVRPDKRGYLGIAAGKMVADKLALTDDDLPAKFSYVGKVDEGSVFWHGFELVRAE</sequence>
<keyword evidence="2" id="KW-1185">Reference proteome</keyword>
<reference evidence="1 2" key="1">
    <citation type="submission" date="2017-07" db="EMBL/GenBank/DDBJ databases">
        <title>The complete genome sequence of Bacillus mesonae strain H20-5, an efficient strain improving plant abiotic stress resistance.</title>
        <authorList>
            <person name="Kim S.Y."/>
            <person name="Song H."/>
            <person name="Sang M.K."/>
            <person name="Weon H.-Y."/>
            <person name="Song J."/>
        </authorList>
    </citation>
    <scope>NUCLEOTIDE SEQUENCE [LARGE SCALE GENOMIC DNA]</scope>
    <source>
        <strain evidence="1 2">H20-5</strain>
    </source>
</reference>
<organism evidence="1 2">
    <name type="scientific">Neobacillus mesonae</name>
    <dbReference type="NCBI Taxonomy" id="1193713"/>
    <lineage>
        <taxon>Bacteria</taxon>
        <taxon>Bacillati</taxon>
        <taxon>Bacillota</taxon>
        <taxon>Bacilli</taxon>
        <taxon>Bacillales</taxon>
        <taxon>Bacillaceae</taxon>
        <taxon>Neobacillus</taxon>
    </lineage>
</organism>
<name>A0A3Q9QV58_9BACI</name>
<protein>
    <submittedName>
        <fullName evidence="1">Uncharacterized protein</fullName>
    </submittedName>
</protein>
<evidence type="ECO:0000313" key="2">
    <source>
        <dbReference type="Proteomes" id="UP000282892"/>
    </source>
</evidence>
<gene>
    <name evidence="1" type="ORF">CHR53_07165</name>
</gene>
<dbReference type="AlphaFoldDB" id="A0A3Q9QV58"/>
<accession>A0A3Q9QV58</accession>
<proteinExistence type="predicted"/>
<dbReference type="KEGG" id="nmk:CHR53_07165"/>
<dbReference type="Proteomes" id="UP000282892">
    <property type="component" value="Chromosome"/>
</dbReference>
<dbReference type="RefSeq" id="WP_127485878.1">
    <property type="nucleotide sequence ID" value="NZ_CP022572.1"/>
</dbReference>
<dbReference type="OrthoDB" id="2878966at2"/>
<evidence type="ECO:0000313" key="1">
    <source>
        <dbReference type="EMBL" id="AZU61049.1"/>
    </source>
</evidence>